<comment type="caution">
    <text evidence="7">The sequence shown here is derived from an EMBL/GenBank/DDBJ whole genome shotgun (WGS) entry which is preliminary data.</text>
</comment>
<keyword evidence="2 4" id="KW-0238">DNA-binding</keyword>
<feature type="region of interest" description="Disordered" evidence="5">
    <location>
        <begin position="1"/>
        <end position="22"/>
    </location>
</feature>
<dbReference type="Pfam" id="PF00440">
    <property type="entry name" value="TetR_N"/>
    <property type="match status" value="1"/>
</dbReference>
<dbReference type="InterPro" id="IPR050109">
    <property type="entry name" value="HTH-type_TetR-like_transc_reg"/>
</dbReference>
<dbReference type="EMBL" id="BSDI01000013">
    <property type="protein sequence ID" value="GLH97825.1"/>
    <property type="molecule type" value="Genomic_DNA"/>
</dbReference>
<feature type="domain" description="HTH tetR-type" evidence="6">
    <location>
        <begin position="23"/>
        <end position="83"/>
    </location>
</feature>
<dbReference type="PANTHER" id="PTHR30055">
    <property type="entry name" value="HTH-TYPE TRANSCRIPTIONAL REGULATOR RUTR"/>
    <property type="match status" value="1"/>
</dbReference>
<dbReference type="InterPro" id="IPR009057">
    <property type="entry name" value="Homeodomain-like_sf"/>
</dbReference>
<keyword evidence="3" id="KW-0804">Transcription</keyword>
<keyword evidence="1" id="KW-0805">Transcription regulation</keyword>
<organism evidence="7 8">
    <name type="scientific">Phytohabitans aurantiacus</name>
    <dbReference type="NCBI Taxonomy" id="3016789"/>
    <lineage>
        <taxon>Bacteria</taxon>
        <taxon>Bacillati</taxon>
        <taxon>Actinomycetota</taxon>
        <taxon>Actinomycetes</taxon>
        <taxon>Micromonosporales</taxon>
        <taxon>Micromonosporaceae</taxon>
    </lineage>
</organism>
<gene>
    <name evidence="7" type="ORF">Pa4123_31000</name>
</gene>
<dbReference type="InterPro" id="IPR036271">
    <property type="entry name" value="Tet_transcr_reg_TetR-rel_C_sf"/>
</dbReference>
<accession>A0ABQ5QTB9</accession>
<dbReference type="InterPro" id="IPR001647">
    <property type="entry name" value="HTH_TetR"/>
</dbReference>
<proteinExistence type="predicted"/>
<dbReference type="PANTHER" id="PTHR30055:SF160">
    <property type="entry name" value="TRANSCRIPTIONAL REGULATORY PROTEIN (PROBABLY ASNC-FAMILY)-RELATED"/>
    <property type="match status" value="1"/>
</dbReference>
<name>A0ABQ5QTB9_9ACTN</name>
<evidence type="ECO:0000256" key="5">
    <source>
        <dbReference type="SAM" id="MobiDB-lite"/>
    </source>
</evidence>
<dbReference type="Pfam" id="PF21943">
    <property type="entry name" value="TetR_C_46"/>
    <property type="match status" value="1"/>
</dbReference>
<feature type="DNA-binding region" description="H-T-H motif" evidence="4">
    <location>
        <begin position="46"/>
        <end position="65"/>
    </location>
</feature>
<evidence type="ECO:0000256" key="3">
    <source>
        <dbReference type="ARBA" id="ARBA00023163"/>
    </source>
</evidence>
<sequence length="215" mass="23018">MNGMAVGSGSAPPTGRPTRLPRSARRKQLLAAAQEVFVAQGYHAAAMDDIAERAGVSKPVLYQHFPGKLELYLALLDTHCDAIVAQVRSAMVGTSDNKERVKGAVQAYFDFVDHESEAFRLVFESDLRNEPAVRERVERVEKGCIAAITDTIISDTGVSRAHAELLASGLVGAAETAAQFWLAAGRKVPKADAEALLATLTWRGIASFPLQGESA</sequence>
<dbReference type="Gene3D" id="1.10.357.10">
    <property type="entry name" value="Tetracycline Repressor, domain 2"/>
    <property type="match status" value="1"/>
</dbReference>
<evidence type="ECO:0000313" key="8">
    <source>
        <dbReference type="Proteomes" id="UP001144280"/>
    </source>
</evidence>
<dbReference type="Proteomes" id="UP001144280">
    <property type="component" value="Unassembled WGS sequence"/>
</dbReference>
<evidence type="ECO:0000313" key="7">
    <source>
        <dbReference type="EMBL" id="GLH97825.1"/>
    </source>
</evidence>
<evidence type="ECO:0000256" key="1">
    <source>
        <dbReference type="ARBA" id="ARBA00023015"/>
    </source>
</evidence>
<evidence type="ECO:0000256" key="2">
    <source>
        <dbReference type="ARBA" id="ARBA00023125"/>
    </source>
</evidence>
<dbReference type="SUPFAM" id="SSF48498">
    <property type="entry name" value="Tetracyclin repressor-like, C-terminal domain"/>
    <property type="match status" value="1"/>
</dbReference>
<keyword evidence="8" id="KW-1185">Reference proteome</keyword>
<reference evidence="7" key="1">
    <citation type="submission" date="2022-12" db="EMBL/GenBank/DDBJ databases">
        <title>New Phytohabitans aurantiacus sp. RD004123 nov., an actinomycete isolated from soil.</title>
        <authorList>
            <person name="Triningsih D.W."/>
            <person name="Harunari E."/>
            <person name="Igarashi Y."/>
        </authorList>
    </citation>
    <scope>NUCLEOTIDE SEQUENCE</scope>
    <source>
        <strain evidence="7">RD004123</strain>
    </source>
</reference>
<protein>
    <submittedName>
        <fullName evidence="7">TetR family transcriptional regulator</fullName>
    </submittedName>
</protein>
<evidence type="ECO:0000256" key="4">
    <source>
        <dbReference type="PROSITE-ProRule" id="PRU00335"/>
    </source>
</evidence>
<dbReference type="PRINTS" id="PR00455">
    <property type="entry name" value="HTHTETR"/>
</dbReference>
<evidence type="ECO:0000259" key="6">
    <source>
        <dbReference type="PROSITE" id="PS50977"/>
    </source>
</evidence>
<dbReference type="InterPro" id="IPR054129">
    <property type="entry name" value="DesT_TetR_C"/>
</dbReference>
<dbReference type="SUPFAM" id="SSF46689">
    <property type="entry name" value="Homeodomain-like"/>
    <property type="match status" value="1"/>
</dbReference>
<dbReference type="PROSITE" id="PS50977">
    <property type="entry name" value="HTH_TETR_2"/>
    <property type="match status" value="1"/>
</dbReference>